<comment type="subcellular location">
    <subcellularLocation>
        <location evidence="1">Cytoplasm</location>
    </subcellularLocation>
</comment>
<dbReference type="Proteomes" id="UP000385207">
    <property type="component" value="Unassembled WGS sequence"/>
</dbReference>
<name>A0A5E6ULW4_PSEFL</name>
<dbReference type="GO" id="GO:0005829">
    <property type="term" value="C:cytosol"/>
    <property type="evidence" value="ECO:0007669"/>
    <property type="project" value="UniProtKB-ARBA"/>
</dbReference>
<keyword evidence="2" id="KW-0963">Cytoplasm</keyword>
<sequence length="96" mass="10471">MSGVKVSGKVKWFNNAKGYGFIITDAREGLDQDGQHIDFFAHYSTIEMEGYKTLKAGQEVTFNIVQGPKGLQAQEIKACTPLSAPHVIAPKDTVSN</sequence>
<dbReference type="InterPro" id="IPR012340">
    <property type="entry name" value="NA-bd_OB-fold"/>
</dbReference>
<reference evidence="3 4" key="1">
    <citation type="submission" date="2019-09" db="EMBL/GenBank/DDBJ databases">
        <authorList>
            <person name="Chandra G."/>
            <person name="Truman W A."/>
        </authorList>
    </citation>
    <scope>NUCLEOTIDE SEQUENCE [LARGE SCALE GENOMIC DNA]</scope>
    <source>
        <strain evidence="3">PS862</strain>
    </source>
</reference>
<dbReference type="InterPro" id="IPR011129">
    <property type="entry name" value="CSD"/>
</dbReference>
<organism evidence="3 4">
    <name type="scientific">Pseudomonas fluorescens</name>
    <dbReference type="NCBI Taxonomy" id="294"/>
    <lineage>
        <taxon>Bacteria</taxon>
        <taxon>Pseudomonadati</taxon>
        <taxon>Pseudomonadota</taxon>
        <taxon>Gammaproteobacteria</taxon>
        <taxon>Pseudomonadales</taxon>
        <taxon>Pseudomonadaceae</taxon>
        <taxon>Pseudomonas</taxon>
    </lineage>
</organism>
<dbReference type="CDD" id="cd04458">
    <property type="entry name" value="CSP_CDS"/>
    <property type="match status" value="1"/>
</dbReference>
<dbReference type="Gene3D" id="2.40.50.140">
    <property type="entry name" value="Nucleic acid-binding proteins"/>
    <property type="match status" value="1"/>
</dbReference>
<evidence type="ECO:0000313" key="4">
    <source>
        <dbReference type="Proteomes" id="UP000385207"/>
    </source>
</evidence>
<dbReference type="AlphaFoldDB" id="A0A5E6ULW4"/>
<dbReference type="Pfam" id="PF00313">
    <property type="entry name" value="CSD"/>
    <property type="match status" value="1"/>
</dbReference>
<dbReference type="OrthoDB" id="9810590at2"/>
<accession>A0A5E6ULW4</accession>
<dbReference type="InterPro" id="IPR051373">
    <property type="entry name" value="Lin-28_RNA-binding"/>
</dbReference>
<evidence type="ECO:0000256" key="1">
    <source>
        <dbReference type="ARBA" id="ARBA00004496"/>
    </source>
</evidence>
<evidence type="ECO:0000256" key="2">
    <source>
        <dbReference type="ARBA" id="ARBA00022490"/>
    </source>
</evidence>
<protein>
    <submittedName>
        <fullName evidence="3">Uncharacterized protein</fullName>
    </submittedName>
</protein>
<dbReference type="InterPro" id="IPR002059">
    <property type="entry name" value="CSP_DNA-bd"/>
</dbReference>
<dbReference type="EMBL" id="CABVII010000008">
    <property type="protein sequence ID" value="VVO89827.1"/>
    <property type="molecule type" value="Genomic_DNA"/>
</dbReference>
<proteinExistence type="predicted"/>
<dbReference type="PANTHER" id="PTHR46109:SF1">
    <property type="entry name" value="PROTEIN LIN-28 HOMOLOG"/>
    <property type="match status" value="1"/>
</dbReference>
<dbReference type="PANTHER" id="PTHR46109">
    <property type="entry name" value="PROTEIN LIN-28"/>
    <property type="match status" value="1"/>
</dbReference>
<gene>
    <name evidence="3" type="ORF">PS862_02279</name>
</gene>
<dbReference type="GO" id="GO:0003729">
    <property type="term" value="F:mRNA binding"/>
    <property type="evidence" value="ECO:0007669"/>
    <property type="project" value="TreeGrafter"/>
</dbReference>
<dbReference type="GO" id="GO:0031054">
    <property type="term" value="P:pre-miRNA processing"/>
    <property type="evidence" value="ECO:0007669"/>
    <property type="project" value="TreeGrafter"/>
</dbReference>
<evidence type="ECO:0000313" key="3">
    <source>
        <dbReference type="EMBL" id="VVO89827.1"/>
    </source>
</evidence>
<dbReference type="SUPFAM" id="SSF50249">
    <property type="entry name" value="Nucleic acid-binding proteins"/>
    <property type="match status" value="1"/>
</dbReference>
<dbReference type="SMART" id="SM00357">
    <property type="entry name" value="CSP"/>
    <property type="match status" value="1"/>
</dbReference>
<dbReference type="PROSITE" id="PS51857">
    <property type="entry name" value="CSD_2"/>
    <property type="match status" value="1"/>
</dbReference>